<comment type="caution">
    <text evidence="8">The sequence shown here is derived from an EMBL/GenBank/DDBJ whole genome shotgun (WGS) entry which is preliminary data.</text>
</comment>
<dbReference type="OrthoDB" id="8171135at2"/>
<keyword evidence="2 4" id="KW-0808">Transferase</keyword>
<feature type="transmembrane region" description="Helical" evidence="6">
    <location>
        <begin position="226"/>
        <end position="246"/>
    </location>
</feature>
<feature type="region of interest" description="Disordered" evidence="5">
    <location>
        <begin position="895"/>
        <end position="917"/>
    </location>
</feature>
<dbReference type="EMBL" id="VAUP01000031">
    <property type="protein sequence ID" value="TLX42017.1"/>
    <property type="molecule type" value="Genomic_DNA"/>
</dbReference>
<feature type="transmembrane region" description="Helical" evidence="6">
    <location>
        <begin position="463"/>
        <end position="484"/>
    </location>
</feature>
<evidence type="ECO:0000256" key="6">
    <source>
        <dbReference type="SAM" id="Phobius"/>
    </source>
</evidence>
<name>A0A6C1KEP6_XANAU</name>
<dbReference type="Pfam" id="PF01564">
    <property type="entry name" value="Spermine_synth"/>
    <property type="match status" value="1"/>
</dbReference>
<feature type="active site" description="Proton acceptor" evidence="4">
    <location>
        <position position="627"/>
    </location>
</feature>
<evidence type="ECO:0000259" key="7">
    <source>
        <dbReference type="PROSITE" id="PS51006"/>
    </source>
</evidence>
<dbReference type="PANTHER" id="PTHR43317:SF3">
    <property type="entry name" value="BLR2883 PROTEIN"/>
    <property type="match status" value="1"/>
</dbReference>
<feature type="compositionally biased region" description="Low complexity" evidence="5">
    <location>
        <begin position="895"/>
        <end position="910"/>
    </location>
</feature>
<dbReference type="Proteomes" id="UP000305131">
    <property type="component" value="Unassembled WGS sequence"/>
</dbReference>
<comment type="similarity">
    <text evidence="1">Belongs to the spermidine/spermine synthase family.</text>
</comment>
<evidence type="ECO:0000313" key="9">
    <source>
        <dbReference type="Proteomes" id="UP000305131"/>
    </source>
</evidence>
<evidence type="ECO:0000256" key="2">
    <source>
        <dbReference type="ARBA" id="ARBA00022679"/>
    </source>
</evidence>
<evidence type="ECO:0000256" key="3">
    <source>
        <dbReference type="ARBA" id="ARBA00023115"/>
    </source>
</evidence>
<feature type="transmembrane region" description="Helical" evidence="6">
    <location>
        <begin position="437"/>
        <end position="456"/>
    </location>
</feature>
<sequence>MSQVSSSQVSSSRVSAPQISAARAGAASTAAPSPGTDSPEAARAGGHGRRIGAVTAVAALSGFAGLGYEIVWARMLAVALGHEIVAVLGVVSALFAGLALGSLLLGRRIAHSPRPAAWYAGLECVIGLWALALIILSPLAAGQVPALVPVDADPLRQWAAAFGLPFVLLLPATLAMGATVPALEAVLVPLLAARGAVGRVYAANTAGAVAGTLATAFLLIPTLGLSATLMACAGLNFACAALLLGYSGERGRAQAAPPAAASLRAGTELPRSPLMALFVTGLLGIGYEVVTVRVLSQILENTIYTFAILLAAYLTGTALGAVARNAVATRRPGADLTRPLVVATALACLLGAALLGVSDTLLEMLRAALPATFEGRLAAELGIAALAFLPPTIAMGALFTELAQRASDRAGGVGPALAVNTLGAALAPILFGPLLLPLLGAKMAFVGVALGYLLVLPDLRRRSLLAAGLVGVATAALVVAPLSLRFVRIPPGGELVWHRDGVMAAVSVISNSAGDRHLQVNNHFRMGGSASLRSDHRQAHIPLLLHPAPDSALFLGLGTGATLSAAGAHPGLSADGVELVPEVVETFALFGASAGEIGRNPRLNVHVADARRFVRAPGRRYDVIVADLYHPSVDGSGALYAREHFAAIRDRLADGGLFAQWLPLHQLDLPTLRIIVRTFLDTFPDASAYLAQFSVETPLIALIGRREAKAYPADWAARRITDPGLAGRLAALDMSGDFSLFGLYLAGRPELAAFAGPGPVNTDDRPLVTTDAPRVAYAGTDTPADRLVGLLAALHPAPEAVLEGSDPQARARLAAYWRARDAYLETGAQTLAARGPRDVIGTLAPRLIEIVRMSPDFEPAYGPVLAMARQRAVSEPAAARRLLEALDRANPARPDARRLLAALPPDAASAPRPPQPR</sequence>
<reference evidence="8 9" key="1">
    <citation type="submission" date="2019-05" db="EMBL/GenBank/DDBJ databases">
        <authorList>
            <person name="Zhou X."/>
        </authorList>
    </citation>
    <scope>NUCLEOTIDE SEQUENCE [LARGE SCALE GENOMIC DNA]</scope>
    <source>
        <strain evidence="8 9">DSM 432</strain>
    </source>
</reference>
<keyword evidence="6" id="KW-0472">Membrane</keyword>
<feature type="transmembrane region" description="Helical" evidence="6">
    <location>
        <begin position="412"/>
        <end position="431"/>
    </location>
</feature>
<gene>
    <name evidence="8" type="ORF">FBQ73_14210</name>
</gene>
<feature type="transmembrane region" description="Helical" evidence="6">
    <location>
        <begin position="377"/>
        <end position="400"/>
    </location>
</feature>
<feature type="transmembrane region" description="Helical" evidence="6">
    <location>
        <begin position="274"/>
        <end position="296"/>
    </location>
</feature>
<dbReference type="SUPFAM" id="SSF53335">
    <property type="entry name" value="S-adenosyl-L-methionine-dependent methyltransferases"/>
    <property type="match status" value="1"/>
</dbReference>
<evidence type="ECO:0000256" key="4">
    <source>
        <dbReference type="PROSITE-ProRule" id="PRU00354"/>
    </source>
</evidence>
<keyword evidence="3 4" id="KW-0620">Polyamine biosynthesis</keyword>
<feature type="transmembrane region" description="Helical" evidence="6">
    <location>
        <begin position="302"/>
        <end position="327"/>
    </location>
</feature>
<dbReference type="Gene3D" id="3.40.50.150">
    <property type="entry name" value="Vaccinia Virus protein VP39"/>
    <property type="match status" value="1"/>
</dbReference>
<evidence type="ECO:0000256" key="1">
    <source>
        <dbReference type="ARBA" id="ARBA00007867"/>
    </source>
</evidence>
<accession>A0A6C1KEP6</accession>
<feature type="transmembrane region" description="Helical" evidence="6">
    <location>
        <begin position="117"/>
        <end position="141"/>
    </location>
</feature>
<feature type="transmembrane region" description="Helical" evidence="6">
    <location>
        <begin position="161"/>
        <end position="188"/>
    </location>
</feature>
<dbReference type="AlphaFoldDB" id="A0A6C1KEP6"/>
<protein>
    <submittedName>
        <fullName evidence="8">Spermidine synthase</fullName>
    </submittedName>
</protein>
<evidence type="ECO:0000256" key="5">
    <source>
        <dbReference type="SAM" id="MobiDB-lite"/>
    </source>
</evidence>
<dbReference type="InterPro" id="IPR030374">
    <property type="entry name" value="PABS"/>
</dbReference>
<organism evidence="8 9">
    <name type="scientific">Xanthobacter autotrophicus</name>
    <dbReference type="NCBI Taxonomy" id="280"/>
    <lineage>
        <taxon>Bacteria</taxon>
        <taxon>Pseudomonadati</taxon>
        <taxon>Pseudomonadota</taxon>
        <taxon>Alphaproteobacteria</taxon>
        <taxon>Hyphomicrobiales</taxon>
        <taxon>Xanthobacteraceae</taxon>
        <taxon>Xanthobacter</taxon>
    </lineage>
</organism>
<dbReference type="GO" id="GO:0016740">
    <property type="term" value="F:transferase activity"/>
    <property type="evidence" value="ECO:0007669"/>
    <property type="project" value="UniProtKB-UniRule"/>
</dbReference>
<dbReference type="InterPro" id="IPR029063">
    <property type="entry name" value="SAM-dependent_MTases_sf"/>
</dbReference>
<feature type="compositionally biased region" description="Low complexity" evidence="5">
    <location>
        <begin position="1"/>
        <end position="44"/>
    </location>
</feature>
<dbReference type="GO" id="GO:0006596">
    <property type="term" value="P:polyamine biosynthetic process"/>
    <property type="evidence" value="ECO:0007669"/>
    <property type="project" value="UniProtKB-UniRule"/>
</dbReference>
<feature type="transmembrane region" description="Helical" evidence="6">
    <location>
        <begin position="51"/>
        <end position="72"/>
    </location>
</feature>
<proteinExistence type="inferred from homology"/>
<keyword evidence="6" id="KW-0812">Transmembrane</keyword>
<dbReference type="PANTHER" id="PTHR43317">
    <property type="entry name" value="THERMOSPERMINE SYNTHASE ACAULIS5"/>
    <property type="match status" value="1"/>
</dbReference>
<evidence type="ECO:0000313" key="8">
    <source>
        <dbReference type="EMBL" id="TLX42017.1"/>
    </source>
</evidence>
<feature type="transmembrane region" description="Helical" evidence="6">
    <location>
        <begin position="84"/>
        <end position="105"/>
    </location>
</feature>
<feature type="transmembrane region" description="Helical" evidence="6">
    <location>
        <begin position="200"/>
        <end position="220"/>
    </location>
</feature>
<feature type="region of interest" description="Disordered" evidence="5">
    <location>
        <begin position="1"/>
        <end position="45"/>
    </location>
</feature>
<dbReference type="CDD" id="cd02440">
    <property type="entry name" value="AdoMet_MTases"/>
    <property type="match status" value="1"/>
</dbReference>
<dbReference type="RefSeq" id="WP_138400158.1">
    <property type="nucleotide sequence ID" value="NZ_JBAFVI010000010.1"/>
</dbReference>
<dbReference type="NCBIfam" id="NF037959">
    <property type="entry name" value="MFS_SpdSyn"/>
    <property type="match status" value="1"/>
</dbReference>
<feature type="transmembrane region" description="Helical" evidence="6">
    <location>
        <begin position="339"/>
        <end position="357"/>
    </location>
</feature>
<keyword evidence="6" id="KW-1133">Transmembrane helix</keyword>
<dbReference type="PROSITE" id="PS51006">
    <property type="entry name" value="PABS_2"/>
    <property type="match status" value="1"/>
</dbReference>
<feature type="domain" description="PABS" evidence="7">
    <location>
        <begin position="539"/>
        <end position="710"/>
    </location>
</feature>